<protein>
    <submittedName>
        <fullName evidence="2">GNAT family N-acetyltransferase</fullName>
    </submittedName>
</protein>
<dbReference type="CDD" id="cd04301">
    <property type="entry name" value="NAT_SF"/>
    <property type="match status" value="1"/>
</dbReference>
<reference evidence="3 5" key="2">
    <citation type="submission" date="2021-03" db="EMBL/GenBank/DDBJ databases">
        <title>Mucilaginibacter strains isolated from gold and copper mining confer multi heavy-metal resistance.</title>
        <authorList>
            <person name="Li Y."/>
        </authorList>
    </citation>
    <scope>NUCLEOTIDE SEQUENCE [LARGE SCALE GENOMIC DNA]</scope>
    <source>
        <strain evidence="3 5">P2-4</strain>
    </source>
</reference>
<gene>
    <name evidence="2" type="ORF">DIU31_019685</name>
    <name evidence="3" type="ORF">J3L21_07795</name>
</gene>
<reference evidence="2 4" key="1">
    <citation type="submission" date="2019-08" db="EMBL/GenBank/DDBJ databases">
        <title>Comparative genome analysis confer to the adaptation heavy metal polluted environment.</title>
        <authorList>
            <person name="Li Y."/>
        </authorList>
    </citation>
    <scope>NUCLEOTIDE SEQUENCE [LARGE SCALE GENOMIC DNA]</scope>
    <source>
        <strain evidence="2 4">P2</strain>
    </source>
</reference>
<dbReference type="SUPFAM" id="SSF55729">
    <property type="entry name" value="Acyl-CoA N-acyltransferases (Nat)"/>
    <property type="match status" value="1"/>
</dbReference>
<dbReference type="Proteomes" id="UP000250557">
    <property type="component" value="Chromosome"/>
</dbReference>
<evidence type="ECO:0000313" key="4">
    <source>
        <dbReference type="Proteomes" id="UP000250557"/>
    </source>
</evidence>
<evidence type="ECO:0000313" key="3">
    <source>
        <dbReference type="EMBL" id="QTE51849.1"/>
    </source>
</evidence>
<dbReference type="EMBL" id="CP071880">
    <property type="protein sequence ID" value="QTE51849.1"/>
    <property type="molecule type" value="Genomic_DNA"/>
</dbReference>
<dbReference type="InterPro" id="IPR016181">
    <property type="entry name" value="Acyl_CoA_acyltransferase"/>
</dbReference>
<dbReference type="InterPro" id="IPR000182">
    <property type="entry name" value="GNAT_dom"/>
</dbReference>
<dbReference type="Pfam" id="PF00583">
    <property type="entry name" value="Acetyltransf_1"/>
    <property type="match status" value="1"/>
</dbReference>
<sequence length="161" mass="18457">MEILPATTNDIDEITNVEIRSKMASFPSLVEPHDIDFETRQYRWKTWFAAQSPATSKPQRVLFKAVADNSIIGYIAVHLTTRYEKDAEIQSFYVLKEYQRKGIGTGLLLNAVNWLETQHTKSLCVGIAKNTPYRAFYIKYGGGHLNEHWICWEDVAAIIMS</sequence>
<dbReference type="RefSeq" id="WP_112652688.1">
    <property type="nucleotide sequence ID" value="NZ_CP043451.1"/>
</dbReference>
<dbReference type="Gene3D" id="3.40.630.30">
    <property type="match status" value="1"/>
</dbReference>
<evidence type="ECO:0000313" key="2">
    <source>
        <dbReference type="EMBL" id="QEM05627.1"/>
    </source>
</evidence>
<keyword evidence="5" id="KW-1185">Reference proteome</keyword>
<evidence type="ECO:0000259" key="1">
    <source>
        <dbReference type="PROSITE" id="PS51186"/>
    </source>
</evidence>
<name>A0AAE6JJ84_9SPHI</name>
<dbReference type="AlphaFoldDB" id="A0AAE6JJ84"/>
<dbReference type="EMBL" id="CP043451">
    <property type="protein sequence ID" value="QEM05627.1"/>
    <property type="molecule type" value="Genomic_DNA"/>
</dbReference>
<evidence type="ECO:0000313" key="5">
    <source>
        <dbReference type="Proteomes" id="UP000663940"/>
    </source>
</evidence>
<dbReference type="Proteomes" id="UP000663940">
    <property type="component" value="Chromosome"/>
</dbReference>
<proteinExistence type="predicted"/>
<feature type="domain" description="N-acetyltransferase" evidence="1">
    <location>
        <begin position="1"/>
        <end position="161"/>
    </location>
</feature>
<accession>A0AAE6JJ84</accession>
<dbReference type="GO" id="GO:0016747">
    <property type="term" value="F:acyltransferase activity, transferring groups other than amino-acyl groups"/>
    <property type="evidence" value="ECO:0007669"/>
    <property type="project" value="InterPro"/>
</dbReference>
<organism evidence="2 4">
    <name type="scientific">Mucilaginibacter rubeus</name>
    <dbReference type="NCBI Taxonomy" id="2027860"/>
    <lineage>
        <taxon>Bacteria</taxon>
        <taxon>Pseudomonadati</taxon>
        <taxon>Bacteroidota</taxon>
        <taxon>Sphingobacteriia</taxon>
        <taxon>Sphingobacteriales</taxon>
        <taxon>Sphingobacteriaceae</taxon>
        <taxon>Mucilaginibacter</taxon>
    </lineage>
</organism>
<dbReference type="PROSITE" id="PS51186">
    <property type="entry name" value="GNAT"/>
    <property type="match status" value="1"/>
</dbReference>